<reference evidence="2" key="1">
    <citation type="submission" date="2021-05" db="EMBL/GenBank/DDBJ databases">
        <authorList>
            <person name="Alioto T."/>
            <person name="Alioto T."/>
            <person name="Gomez Garrido J."/>
        </authorList>
    </citation>
    <scope>NUCLEOTIDE SEQUENCE</scope>
</reference>
<keyword evidence="1" id="KW-1133">Transmembrane helix</keyword>
<accession>A0A8D8WQ65</accession>
<evidence type="ECO:0000256" key="1">
    <source>
        <dbReference type="SAM" id="Phobius"/>
    </source>
</evidence>
<keyword evidence="1" id="KW-0812">Transmembrane</keyword>
<dbReference type="AlphaFoldDB" id="A0A8D8WQ65"/>
<evidence type="ECO:0000313" key="2">
    <source>
        <dbReference type="EMBL" id="CAG6668492.1"/>
    </source>
</evidence>
<dbReference type="EMBL" id="HBUF01218953">
    <property type="protein sequence ID" value="CAG6668492.1"/>
    <property type="molecule type" value="Transcribed_RNA"/>
</dbReference>
<keyword evidence="1" id="KW-0472">Membrane</keyword>
<organism evidence="2">
    <name type="scientific">Cacopsylla melanoneura</name>
    <dbReference type="NCBI Taxonomy" id="428564"/>
    <lineage>
        <taxon>Eukaryota</taxon>
        <taxon>Metazoa</taxon>
        <taxon>Ecdysozoa</taxon>
        <taxon>Arthropoda</taxon>
        <taxon>Hexapoda</taxon>
        <taxon>Insecta</taxon>
        <taxon>Pterygota</taxon>
        <taxon>Neoptera</taxon>
        <taxon>Paraneoptera</taxon>
        <taxon>Hemiptera</taxon>
        <taxon>Sternorrhyncha</taxon>
        <taxon>Psylloidea</taxon>
        <taxon>Psyllidae</taxon>
        <taxon>Psyllinae</taxon>
        <taxon>Cacopsylla</taxon>
    </lineage>
</organism>
<protein>
    <submittedName>
        <fullName evidence="2">Uncharacterized protein</fullName>
    </submittedName>
</protein>
<feature type="transmembrane region" description="Helical" evidence="1">
    <location>
        <begin position="98"/>
        <end position="119"/>
    </location>
</feature>
<sequence>MEQQDAIHAEYHRIFCWIGKYLEIPIPMSTKWRRSVPHPFHGDVNPRRNPSVSHRARNRSEDETWISWSVEYYSSLAGRCWDIQLFGDVFCRSVLQCYYYMVFLLPVQFFLEFITLGFVPQVSKWYHYRRM</sequence>
<name>A0A8D8WQ65_9HEMI</name>
<proteinExistence type="predicted"/>
<dbReference type="EMBL" id="HBUF01218954">
    <property type="protein sequence ID" value="CAG6668494.1"/>
    <property type="molecule type" value="Transcribed_RNA"/>
</dbReference>